<evidence type="ECO:0000313" key="2">
    <source>
        <dbReference type="Proteomes" id="UP001279734"/>
    </source>
</evidence>
<keyword evidence="2" id="KW-1185">Reference proteome</keyword>
<accession>A0AAD3T6X1</accession>
<protein>
    <submittedName>
        <fullName evidence="1">Uncharacterized protein</fullName>
    </submittedName>
</protein>
<dbReference type="Proteomes" id="UP001279734">
    <property type="component" value="Unassembled WGS sequence"/>
</dbReference>
<gene>
    <name evidence="1" type="ORF">Nepgr_024979</name>
</gene>
<dbReference type="EMBL" id="BSYO01000025">
    <property type="protein sequence ID" value="GMH23136.1"/>
    <property type="molecule type" value="Genomic_DNA"/>
</dbReference>
<evidence type="ECO:0000313" key="1">
    <source>
        <dbReference type="EMBL" id="GMH23136.1"/>
    </source>
</evidence>
<sequence>MNRKTRRNGTVRRENNFLPFSFAGKSRVSNARALLLHLAPTPTFSFRRRQRHRRLFPFSRENEGKFEGKWRPPFSCVLDLLLIYKRKWHGGSVYGESGCGGGREKKFLILDCGVSNSLSNLLTNQLSQLKKSII</sequence>
<name>A0AAD3T6X1_NEPGR</name>
<dbReference type="AlphaFoldDB" id="A0AAD3T6X1"/>
<comment type="caution">
    <text evidence="1">The sequence shown here is derived from an EMBL/GenBank/DDBJ whole genome shotgun (WGS) entry which is preliminary data.</text>
</comment>
<organism evidence="1 2">
    <name type="scientific">Nepenthes gracilis</name>
    <name type="common">Slender pitcher plant</name>
    <dbReference type="NCBI Taxonomy" id="150966"/>
    <lineage>
        <taxon>Eukaryota</taxon>
        <taxon>Viridiplantae</taxon>
        <taxon>Streptophyta</taxon>
        <taxon>Embryophyta</taxon>
        <taxon>Tracheophyta</taxon>
        <taxon>Spermatophyta</taxon>
        <taxon>Magnoliopsida</taxon>
        <taxon>eudicotyledons</taxon>
        <taxon>Gunneridae</taxon>
        <taxon>Pentapetalae</taxon>
        <taxon>Caryophyllales</taxon>
        <taxon>Nepenthaceae</taxon>
        <taxon>Nepenthes</taxon>
    </lineage>
</organism>
<proteinExistence type="predicted"/>
<reference evidence="1" key="1">
    <citation type="submission" date="2023-05" db="EMBL/GenBank/DDBJ databases">
        <title>Nepenthes gracilis genome sequencing.</title>
        <authorList>
            <person name="Fukushima K."/>
        </authorList>
    </citation>
    <scope>NUCLEOTIDE SEQUENCE</scope>
    <source>
        <strain evidence="1">SING2019-196</strain>
    </source>
</reference>